<dbReference type="InterPro" id="IPR000182">
    <property type="entry name" value="GNAT_dom"/>
</dbReference>
<dbReference type="InterPro" id="IPR016181">
    <property type="entry name" value="Acyl_CoA_acyltransferase"/>
</dbReference>
<feature type="domain" description="N-acetyltransferase" evidence="3">
    <location>
        <begin position="6"/>
        <end position="145"/>
    </location>
</feature>
<dbReference type="SUPFAM" id="SSF55729">
    <property type="entry name" value="Acyl-CoA N-acyltransferases (Nat)"/>
    <property type="match status" value="1"/>
</dbReference>
<dbReference type="AlphaFoldDB" id="A0ABD6DCI1"/>
<sequence length="152" mass="16787">MAPQSPPVRPARENDSAALRRLQSHLSEPSPTLLSTAIAERSDSVPIRTSRLLVSPDSDDRPVGYLLAVGEGPIHIAELAVDPDHRRERRATALLNKICDNTTHAVTVHVAAENEPARSLYRRVGFVEAERSPELFKDSEGITLRYPSFKSE</sequence>
<proteinExistence type="predicted"/>
<dbReference type="PROSITE" id="PS51186">
    <property type="entry name" value="GNAT"/>
    <property type="match status" value="1"/>
</dbReference>
<dbReference type="InterPro" id="IPR050832">
    <property type="entry name" value="Bact_Acetyltransf"/>
</dbReference>
<reference evidence="4 5" key="1">
    <citation type="journal article" date="2019" name="Int. J. Syst. Evol. Microbiol.">
        <title>The Global Catalogue of Microorganisms (GCM) 10K type strain sequencing project: providing services to taxonomists for standard genome sequencing and annotation.</title>
        <authorList>
            <consortium name="The Broad Institute Genomics Platform"/>
            <consortium name="The Broad Institute Genome Sequencing Center for Infectious Disease"/>
            <person name="Wu L."/>
            <person name="Ma J."/>
        </authorList>
    </citation>
    <scope>NUCLEOTIDE SEQUENCE [LARGE SCALE GENOMIC DNA]</scope>
    <source>
        <strain evidence="4 5">CGMCC 1.10593</strain>
    </source>
</reference>
<evidence type="ECO:0000256" key="2">
    <source>
        <dbReference type="ARBA" id="ARBA00023315"/>
    </source>
</evidence>
<evidence type="ECO:0000259" key="3">
    <source>
        <dbReference type="PROSITE" id="PS51186"/>
    </source>
</evidence>
<evidence type="ECO:0000313" key="4">
    <source>
        <dbReference type="EMBL" id="MFD1642884.1"/>
    </source>
</evidence>
<keyword evidence="2 4" id="KW-0012">Acyltransferase</keyword>
<dbReference type="RefSeq" id="WP_256396586.1">
    <property type="nucleotide sequence ID" value="NZ_JANHDJ010000004.1"/>
</dbReference>
<dbReference type="GO" id="GO:0016746">
    <property type="term" value="F:acyltransferase activity"/>
    <property type="evidence" value="ECO:0007669"/>
    <property type="project" value="UniProtKB-KW"/>
</dbReference>
<protein>
    <submittedName>
        <fullName evidence="4">GNAT family N-acetyltransferase</fullName>
        <ecNumber evidence="4">2.3.1.-</ecNumber>
    </submittedName>
</protein>
<name>A0ABD6DCI1_9EURY</name>
<evidence type="ECO:0000313" key="5">
    <source>
        <dbReference type="Proteomes" id="UP001597052"/>
    </source>
</evidence>
<comment type="caution">
    <text evidence="4">The sequence shown here is derived from an EMBL/GenBank/DDBJ whole genome shotgun (WGS) entry which is preliminary data.</text>
</comment>
<dbReference type="Pfam" id="PF00583">
    <property type="entry name" value="Acetyltransf_1"/>
    <property type="match status" value="1"/>
</dbReference>
<dbReference type="CDD" id="cd04301">
    <property type="entry name" value="NAT_SF"/>
    <property type="match status" value="1"/>
</dbReference>
<dbReference type="Proteomes" id="UP001597052">
    <property type="component" value="Unassembled WGS sequence"/>
</dbReference>
<dbReference type="EC" id="2.3.1.-" evidence="4"/>
<accession>A0ABD6DCI1</accession>
<dbReference type="Gene3D" id="3.40.630.30">
    <property type="match status" value="1"/>
</dbReference>
<gene>
    <name evidence="4" type="ORF">ACFSBW_13485</name>
</gene>
<keyword evidence="1 4" id="KW-0808">Transferase</keyword>
<dbReference type="EMBL" id="JBHUDM010000004">
    <property type="protein sequence ID" value="MFD1642884.1"/>
    <property type="molecule type" value="Genomic_DNA"/>
</dbReference>
<organism evidence="4 5">
    <name type="scientific">Halohasta litorea</name>
    <dbReference type="NCBI Taxonomy" id="869891"/>
    <lineage>
        <taxon>Archaea</taxon>
        <taxon>Methanobacteriati</taxon>
        <taxon>Methanobacteriota</taxon>
        <taxon>Stenosarchaea group</taxon>
        <taxon>Halobacteria</taxon>
        <taxon>Halobacteriales</taxon>
        <taxon>Haloferacaceae</taxon>
        <taxon>Halohasta</taxon>
    </lineage>
</organism>
<dbReference type="PANTHER" id="PTHR43877:SF1">
    <property type="entry name" value="ACETYLTRANSFERASE"/>
    <property type="match status" value="1"/>
</dbReference>
<evidence type="ECO:0000256" key="1">
    <source>
        <dbReference type="ARBA" id="ARBA00022679"/>
    </source>
</evidence>
<dbReference type="PANTHER" id="PTHR43877">
    <property type="entry name" value="AMINOALKYLPHOSPHONATE N-ACETYLTRANSFERASE-RELATED-RELATED"/>
    <property type="match status" value="1"/>
</dbReference>
<keyword evidence="5" id="KW-1185">Reference proteome</keyword>